<dbReference type="Proteomes" id="UP001198200">
    <property type="component" value="Unassembled WGS sequence"/>
</dbReference>
<organism evidence="1 2">
    <name type="scientific">Anthropogastromicrobium aceti</name>
    <dbReference type="NCBI Taxonomy" id="2981768"/>
    <lineage>
        <taxon>Bacteria</taxon>
        <taxon>Bacillati</taxon>
        <taxon>Bacillota</taxon>
        <taxon>Clostridia</taxon>
        <taxon>Lachnospirales</taxon>
        <taxon>Lachnospiraceae</taxon>
        <taxon>Anthropogastromicrobium</taxon>
    </lineage>
</organism>
<protein>
    <submittedName>
        <fullName evidence="1">Uncharacterized protein</fullName>
    </submittedName>
</protein>
<evidence type="ECO:0000313" key="1">
    <source>
        <dbReference type="EMBL" id="MCC2222930.1"/>
    </source>
</evidence>
<dbReference type="EMBL" id="JAJEQN010000057">
    <property type="protein sequence ID" value="MCC2222930.1"/>
    <property type="molecule type" value="Genomic_DNA"/>
</dbReference>
<accession>A0AAE3E6S6</accession>
<evidence type="ECO:0000313" key="2">
    <source>
        <dbReference type="Proteomes" id="UP001198200"/>
    </source>
</evidence>
<name>A0AAE3E6S6_9FIRM</name>
<gene>
    <name evidence="1" type="ORF">LKD48_15105</name>
</gene>
<keyword evidence="2" id="KW-1185">Reference proteome</keyword>
<dbReference type="AlphaFoldDB" id="A0AAE3E6S6"/>
<sequence length="146" mass="17187">MLRILILITCMFLFPDIYGVSIFQFCGRYEYNCYYYDGKLYMNLAKIPCHELVITQVDISNNCLDGYLYDFEGEKRLYHIDIVTEKLPYIYNRGQRISFSSLHQGDEVMIYTNWQTTETGYAGGHCNGFNLSWVKQIELLKCPHIT</sequence>
<dbReference type="RefSeq" id="WP_227102537.1">
    <property type="nucleotide sequence ID" value="NZ_JAJEQN010000057.1"/>
</dbReference>
<reference evidence="1 2" key="1">
    <citation type="submission" date="2021-10" db="EMBL/GenBank/DDBJ databases">
        <title>Anaerobic single-cell dispensing facilitates the cultivation of human gut bacteria.</title>
        <authorList>
            <person name="Afrizal A."/>
        </authorList>
    </citation>
    <scope>NUCLEOTIDE SEQUENCE [LARGE SCALE GENOMIC DNA]</scope>
    <source>
        <strain evidence="1 2">CLA-AA-H224</strain>
    </source>
</reference>
<proteinExistence type="predicted"/>
<comment type="caution">
    <text evidence="1">The sequence shown here is derived from an EMBL/GenBank/DDBJ whole genome shotgun (WGS) entry which is preliminary data.</text>
</comment>